<evidence type="ECO:0000256" key="8">
    <source>
        <dbReference type="PROSITE-ProRule" id="PRU00108"/>
    </source>
</evidence>
<dbReference type="Pfam" id="PF05920">
    <property type="entry name" value="Homeobox_KN"/>
    <property type="match status" value="1"/>
</dbReference>
<dbReference type="Pfam" id="PF07526">
    <property type="entry name" value="POX"/>
    <property type="match status" value="1"/>
</dbReference>
<dbReference type="PROSITE" id="PS50071">
    <property type="entry name" value="HOMEOBOX_2"/>
    <property type="match status" value="1"/>
</dbReference>
<dbReference type="InterPro" id="IPR009057">
    <property type="entry name" value="Homeodomain-like_sf"/>
</dbReference>
<organism evidence="9 10">
    <name type="scientific">Punica granatum</name>
    <name type="common">Pomegranate</name>
    <dbReference type="NCBI Taxonomy" id="22663"/>
    <lineage>
        <taxon>Eukaryota</taxon>
        <taxon>Viridiplantae</taxon>
        <taxon>Streptophyta</taxon>
        <taxon>Embryophyta</taxon>
        <taxon>Tracheophyta</taxon>
        <taxon>Spermatophyta</taxon>
        <taxon>Magnoliopsida</taxon>
        <taxon>eudicotyledons</taxon>
        <taxon>Gunneridae</taxon>
        <taxon>Pentapetalae</taxon>
        <taxon>rosids</taxon>
        <taxon>malvids</taxon>
        <taxon>Myrtales</taxon>
        <taxon>Lythraceae</taxon>
        <taxon>Punica</taxon>
    </lineage>
</organism>
<dbReference type="SUPFAM" id="SSF46689">
    <property type="entry name" value="Homeodomain-like"/>
    <property type="match status" value="1"/>
</dbReference>
<evidence type="ECO:0000256" key="1">
    <source>
        <dbReference type="ARBA" id="ARBA00004123"/>
    </source>
</evidence>
<dbReference type="EMBL" id="PGOL01001981">
    <property type="protein sequence ID" value="PKI51953.1"/>
    <property type="molecule type" value="Genomic_DNA"/>
</dbReference>
<gene>
    <name evidence="9" type="ORF">CRG98_027605</name>
</gene>
<keyword evidence="6" id="KW-0804">Transcription</keyword>
<comment type="subcellular location">
    <subcellularLocation>
        <location evidence="1 8">Nucleus</location>
    </subcellularLocation>
</comment>
<evidence type="ECO:0000313" key="10">
    <source>
        <dbReference type="Proteomes" id="UP000233551"/>
    </source>
</evidence>
<dbReference type="Proteomes" id="UP000233551">
    <property type="component" value="Unassembled WGS sequence"/>
</dbReference>
<accession>A0A2I0J7B8</accession>
<keyword evidence="7 8" id="KW-0539">Nucleus</keyword>
<dbReference type="GO" id="GO:0006355">
    <property type="term" value="P:regulation of DNA-templated transcription"/>
    <property type="evidence" value="ECO:0007669"/>
    <property type="project" value="InterPro"/>
</dbReference>
<comment type="similarity">
    <text evidence="2">Belongs to the TALE/BELL homeobox family.</text>
</comment>
<dbReference type="GO" id="GO:0005634">
    <property type="term" value="C:nucleus"/>
    <property type="evidence" value="ECO:0007669"/>
    <property type="project" value="UniProtKB-SubCell"/>
</dbReference>
<dbReference type="OrthoDB" id="10056939at2759"/>
<keyword evidence="5 8" id="KW-0371">Homeobox</keyword>
<keyword evidence="4 8" id="KW-0238">DNA-binding</keyword>
<evidence type="ECO:0000256" key="6">
    <source>
        <dbReference type="ARBA" id="ARBA00023163"/>
    </source>
</evidence>
<name>A0A2I0J7B8_PUNGR</name>
<proteinExistence type="inferred from homology"/>
<dbReference type="SMART" id="SM00574">
    <property type="entry name" value="POX"/>
    <property type="match status" value="1"/>
</dbReference>
<sequence>MEMHPPRPESHVAQSSRRDKLRVAAGHHLDEFPGHLGQRMVYSGLMLPSNAVDSPSHSNAAQLIHRDGTLHQLTAGVSPSNQLVVSEDASFRLYGGDPHHIDGLRRPSLHYSIDWAAYHSSGSTNEDNQNPMYVREVLSADLKASNTLSAPVHYLAKNDTLNRYRDPSIEISSQDSQHGNVDGFPSKCYQETLLEVVSSAAVASGLNAGNELALLPTYGRELNALNCSNVVAWNNNPAEISCHRGISSDTNAQGLSLTLSSNPSSSMLMIRNDQDPEAFSSGYSNAVTRPSVIGKKSGKALHEITGVSTCSVQWSTGPLGPFTGYATILKCSKFLKPAQDLLEELCRVTWPKPVEMRIMLERISEESCMSSSSGGGSSSSTNFPPEDQQKRATLLFMQDEVCRRYKQYHQQMQMVVSSFETVAGLSAATPYISLALKTVARNFRCLKSAIFDQLRTLKKSSGDDYLSPNTSAKGDLNSSKMTNSSQNFTRSRYFGANMSFLDAPHHVWRPQRGLPERAVAILRAWLFEHFLHPYPTDTDKHMLATQTGLSRNQVSNWFINARVRLWKPMVEEIHALETKRLGEANPNSAPNREASCVEVSSQREAMDHQPSSSGRVDHHMASAAVEERIQCSGDGLNAEQWNQEFRSRLEGQLPVSSEGPLIGFMRYPQGGMEFGGIGAVSLSLGLRHNAQRQDDELRQQFGGAMMRDFVD</sequence>
<evidence type="ECO:0000256" key="7">
    <source>
        <dbReference type="ARBA" id="ARBA00023242"/>
    </source>
</evidence>
<dbReference type="STRING" id="22663.A0A2I0J7B8"/>
<dbReference type="FunFam" id="1.10.10.60:FF:000117">
    <property type="entry name" value="BEL1-like homeodomain protein 9"/>
    <property type="match status" value="1"/>
</dbReference>
<evidence type="ECO:0000256" key="3">
    <source>
        <dbReference type="ARBA" id="ARBA00023015"/>
    </source>
</evidence>
<evidence type="ECO:0000313" key="9">
    <source>
        <dbReference type="EMBL" id="PKI51953.1"/>
    </source>
</evidence>
<dbReference type="AlphaFoldDB" id="A0A2I0J7B8"/>
<feature type="DNA-binding region" description="Homeobox" evidence="8">
    <location>
        <begin position="507"/>
        <end position="569"/>
    </location>
</feature>
<dbReference type="InterPro" id="IPR050224">
    <property type="entry name" value="TALE_homeobox"/>
</dbReference>
<dbReference type="InterPro" id="IPR001356">
    <property type="entry name" value="HD"/>
</dbReference>
<keyword evidence="3" id="KW-0805">Transcription regulation</keyword>
<dbReference type="InterPro" id="IPR006563">
    <property type="entry name" value="POX_dom"/>
</dbReference>
<dbReference type="InterPro" id="IPR008422">
    <property type="entry name" value="KN_HD"/>
</dbReference>
<dbReference type="PANTHER" id="PTHR11850">
    <property type="entry name" value="HOMEOBOX PROTEIN TRANSCRIPTION FACTORS"/>
    <property type="match status" value="1"/>
</dbReference>
<dbReference type="GeneID" id="116210307"/>
<dbReference type="SMART" id="SM00389">
    <property type="entry name" value="HOX"/>
    <property type="match status" value="1"/>
</dbReference>
<keyword evidence="10" id="KW-1185">Reference proteome</keyword>
<dbReference type="GO" id="GO:0003677">
    <property type="term" value="F:DNA binding"/>
    <property type="evidence" value="ECO:0007669"/>
    <property type="project" value="UniProtKB-UniRule"/>
</dbReference>
<evidence type="ECO:0000256" key="5">
    <source>
        <dbReference type="ARBA" id="ARBA00023155"/>
    </source>
</evidence>
<evidence type="ECO:0000256" key="2">
    <source>
        <dbReference type="ARBA" id="ARBA00006454"/>
    </source>
</evidence>
<protein>
    <submittedName>
        <fullName evidence="9">Uncharacterized protein</fullName>
    </submittedName>
</protein>
<dbReference type="Gene3D" id="1.10.10.60">
    <property type="entry name" value="Homeodomain-like"/>
    <property type="match status" value="1"/>
</dbReference>
<dbReference type="CDD" id="cd00086">
    <property type="entry name" value="homeodomain"/>
    <property type="match status" value="1"/>
</dbReference>
<comment type="caution">
    <text evidence="9">The sequence shown here is derived from an EMBL/GenBank/DDBJ whole genome shotgun (WGS) entry which is preliminary data.</text>
</comment>
<evidence type="ECO:0000256" key="4">
    <source>
        <dbReference type="ARBA" id="ARBA00023125"/>
    </source>
</evidence>
<reference evidence="9 10" key="1">
    <citation type="submission" date="2017-11" db="EMBL/GenBank/DDBJ databases">
        <title>De-novo sequencing of pomegranate (Punica granatum L.) genome.</title>
        <authorList>
            <person name="Akparov Z."/>
            <person name="Amiraslanov A."/>
            <person name="Hajiyeva S."/>
            <person name="Abbasov M."/>
            <person name="Kaur K."/>
            <person name="Hamwieh A."/>
            <person name="Solovyev V."/>
            <person name="Salamov A."/>
            <person name="Braich B."/>
            <person name="Kosarev P."/>
            <person name="Mahmoud A."/>
            <person name="Hajiyev E."/>
            <person name="Babayeva S."/>
            <person name="Izzatullayeva V."/>
            <person name="Mammadov A."/>
            <person name="Mammadov A."/>
            <person name="Sharifova S."/>
            <person name="Ojaghi J."/>
            <person name="Eynullazada K."/>
            <person name="Bayramov B."/>
            <person name="Abdulazimova A."/>
            <person name="Shahmuradov I."/>
        </authorList>
    </citation>
    <scope>NUCLEOTIDE SEQUENCE [LARGE SCALE GENOMIC DNA]</scope>
    <source>
        <strain evidence="10">cv. AG2017</strain>
        <tissue evidence="9">Leaf</tissue>
    </source>
</reference>